<keyword evidence="3" id="KW-1185">Reference proteome</keyword>
<dbReference type="EMBL" id="JAEKJA010000013">
    <property type="protein sequence ID" value="MBJ3777275.1"/>
    <property type="molecule type" value="Genomic_DNA"/>
</dbReference>
<evidence type="ECO:0000313" key="3">
    <source>
        <dbReference type="Proteomes" id="UP000609531"/>
    </source>
</evidence>
<name>A0A934IRF0_9HYPH</name>
<proteinExistence type="predicted"/>
<protein>
    <submittedName>
        <fullName evidence="2">VOC family protein</fullName>
    </submittedName>
</protein>
<sequence>MIAGLDHVVILVPDLADAMARYEALGFVVTPGGRHDIGSHNALIGFGETGYIELIAFERANPQHRWYQALAHGGGLIDVCLASDDIDQDAAALTGAGVPMAPVVAMSREKPDGTCLAWRLSFPEGADAGVMPFIITDDTPRDLRLPAAAAHPNGVTGIAAVRIALDDPLGAAARLGRVLGVAPTALALPSLGATGALLLLGSVKLQLIGSAGLDSPLEHHLRRRGEGPHSLVLTTGAEVPDWSLDDTLGVAIEFAG</sequence>
<dbReference type="Proteomes" id="UP000609531">
    <property type="component" value="Unassembled WGS sequence"/>
</dbReference>
<evidence type="ECO:0000259" key="1">
    <source>
        <dbReference type="PROSITE" id="PS51819"/>
    </source>
</evidence>
<evidence type="ECO:0000313" key="2">
    <source>
        <dbReference type="EMBL" id="MBJ3777275.1"/>
    </source>
</evidence>
<comment type="caution">
    <text evidence="2">The sequence shown here is derived from an EMBL/GenBank/DDBJ whole genome shotgun (WGS) entry which is preliminary data.</text>
</comment>
<feature type="domain" description="VOC" evidence="1">
    <location>
        <begin position="4"/>
        <end position="137"/>
    </location>
</feature>
<gene>
    <name evidence="2" type="ORF">JCR33_16325</name>
</gene>
<dbReference type="InterPro" id="IPR025870">
    <property type="entry name" value="Glyoxalase-like_dom"/>
</dbReference>
<dbReference type="PANTHER" id="PTHR40265:SF1">
    <property type="entry name" value="GLYOXALASE-LIKE DOMAIN-CONTAINING PROTEIN"/>
    <property type="match status" value="1"/>
</dbReference>
<dbReference type="SUPFAM" id="SSF54593">
    <property type="entry name" value="Glyoxalase/Bleomycin resistance protein/Dihydroxybiphenyl dioxygenase"/>
    <property type="match status" value="1"/>
</dbReference>
<organism evidence="2 3">
    <name type="scientific">Acuticoccus mangrovi</name>
    <dbReference type="NCBI Taxonomy" id="2796142"/>
    <lineage>
        <taxon>Bacteria</taxon>
        <taxon>Pseudomonadati</taxon>
        <taxon>Pseudomonadota</taxon>
        <taxon>Alphaproteobacteria</taxon>
        <taxon>Hyphomicrobiales</taxon>
        <taxon>Amorphaceae</taxon>
        <taxon>Acuticoccus</taxon>
    </lineage>
</organism>
<accession>A0A934IRF0</accession>
<reference evidence="2" key="1">
    <citation type="submission" date="2020-12" db="EMBL/GenBank/DDBJ databases">
        <title>Bacterial taxonomy.</title>
        <authorList>
            <person name="Pan X."/>
        </authorList>
    </citation>
    <scope>NUCLEOTIDE SEQUENCE</scope>
    <source>
        <strain evidence="2">B2012</strain>
    </source>
</reference>
<dbReference type="PROSITE" id="PS51819">
    <property type="entry name" value="VOC"/>
    <property type="match status" value="1"/>
</dbReference>
<dbReference type="RefSeq" id="WP_198883170.1">
    <property type="nucleotide sequence ID" value="NZ_JAEKJA010000013.1"/>
</dbReference>
<dbReference type="InterPro" id="IPR037523">
    <property type="entry name" value="VOC_core"/>
</dbReference>
<dbReference type="Gene3D" id="3.10.180.10">
    <property type="entry name" value="2,3-Dihydroxybiphenyl 1,2-Dioxygenase, domain 1"/>
    <property type="match status" value="1"/>
</dbReference>
<dbReference type="Pfam" id="PF13468">
    <property type="entry name" value="Glyoxalase_3"/>
    <property type="match status" value="1"/>
</dbReference>
<dbReference type="AlphaFoldDB" id="A0A934IRF0"/>
<dbReference type="PANTHER" id="PTHR40265">
    <property type="entry name" value="BLL2707 PROTEIN"/>
    <property type="match status" value="1"/>
</dbReference>
<dbReference type="InterPro" id="IPR029068">
    <property type="entry name" value="Glyas_Bleomycin-R_OHBP_Dase"/>
</dbReference>